<feature type="region of interest" description="Disordered" evidence="1">
    <location>
        <begin position="91"/>
        <end position="152"/>
    </location>
</feature>
<protein>
    <recommendedName>
        <fullName evidence="5">YbgF trimerisation domain-containing protein</fullName>
    </recommendedName>
</protein>
<keyword evidence="2" id="KW-0472">Membrane</keyword>
<dbReference type="Proteomes" id="UP001165653">
    <property type="component" value="Unassembled WGS sequence"/>
</dbReference>
<reference evidence="3" key="1">
    <citation type="submission" date="2022-10" db="EMBL/GenBank/DDBJ databases">
        <title>Luteolibacter sp. GHJ8, whole genome shotgun sequencing project.</title>
        <authorList>
            <person name="Zhao G."/>
            <person name="Shen L."/>
        </authorList>
    </citation>
    <scope>NUCLEOTIDE SEQUENCE</scope>
    <source>
        <strain evidence="3">GHJ8</strain>
    </source>
</reference>
<evidence type="ECO:0000256" key="2">
    <source>
        <dbReference type="SAM" id="Phobius"/>
    </source>
</evidence>
<keyword evidence="4" id="KW-1185">Reference proteome</keyword>
<dbReference type="EMBL" id="JAPDDR010000006">
    <property type="protein sequence ID" value="MCW1914572.1"/>
    <property type="molecule type" value="Genomic_DNA"/>
</dbReference>
<gene>
    <name evidence="3" type="ORF">OJ996_13365</name>
</gene>
<keyword evidence="2" id="KW-0812">Transmembrane</keyword>
<organism evidence="3 4">
    <name type="scientific">Luteolibacter rhizosphaerae</name>
    <dbReference type="NCBI Taxonomy" id="2989719"/>
    <lineage>
        <taxon>Bacteria</taxon>
        <taxon>Pseudomonadati</taxon>
        <taxon>Verrucomicrobiota</taxon>
        <taxon>Verrucomicrobiia</taxon>
        <taxon>Verrucomicrobiales</taxon>
        <taxon>Verrucomicrobiaceae</taxon>
        <taxon>Luteolibacter</taxon>
    </lineage>
</organism>
<accession>A0ABT3G404</accession>
<evidence type="ECO:0000256" key="1">
    <source>
        <dbReference type="SAM" id="MobiDB-lite"/>
    </source>
</evidence>
<proteinExistence type="predicted"/>
<evidence type="ECO:0008006" key="5">
    <source>
        <dbReference type="Google" id="ProtNLM"/>
    </source>
</evidence>
<evidence type="ECO:0000313" key="4">
    <source>
        <dbReference type="Proteomes" id="UP001165653"/>
    </source>
</evidence>
<evidence type="ECO:0000313" key="3">
    <source>
        <dbReference type="EMBL" id="MCW1914572.1"/>
    </source>
</evidence>
<dbReference type="RefSeq" id="WP_264514105.1">
    <property type="nucleotide sequence ID" value="NZ_JAPDDR010000006.1"/>
</dbReference>
<sequence>MADSSQKASLGCGTLILIALIVMIFSRGGEDKKSSQKLEVLRNEMQTLSASVSAMSAGTAELKGELQELRKSVAALRDAIGVQQGQISDLKALMPKPGTEFQPLERNPDIEAPDPDLESAPEPKAAPTRGRSEPGAPPHPELREETLPLEED</sequence>
<feature type="transmembrane region" description="Helical" evidence="2">
    <location>
        <begin position="6"/>
        <end position="25"/>
    </location>
</feature>
<keyword evidence="2" id="KW-1133">Transmembrane helix</keyword>
<name>A0ABT3G404_9BACT</name>
<comment type="caution">
    <text evidence="3">The sequence shown here is derived from an EMBL/GenBank/DDBJ whole genome shotgun (WGS) entry which is preliminary data.</text>
</comment>